<dbReference type="SUPFAM" id="SSF51735">
    <property type="entry name" value="NAD(P)-binding Rossmann-fold domains"/>
    <property type="match status" value="1"/>
</dbReference>
<dbReference type="PRINTS" id="PR00081">
    <property type="entry name" value="GDHRDH"/>
</dbReference>
<dbReference type="PRINTS" id="PR00080">
    <property type="entry name" value="SDRFAMILY"/>
</dbReference>
<comment type="caution">
    <text evidence="5">The sequence shown here is derived from an EMBL/GenBank/DDBJ whole genome shotgun (WGS) entry which is preliminary data.</text>
</comment>
<dbReference type="InterPro" id="IPR036291">
    <property type="entry name" value="NAD(P)-bd_dom_sf"/>
</dbReference>
<dbReference type="RefSeq" id="WP_282760896.1">
    <property type="nucleotide sequence ID" value="NZ_JASCTH010000010.1"/>
</dbReference>
<dbReference type="Proteomes" id="UP001241758">
    <property type="component" value="Unassembled WGS sequence"/>
</dbReference>
<gene>
    <name evidence="5" type="ORF">QLQ12_16605</name>
</gene>
<evidence type="ECO:0000256" key="3">
    <source>
        <dbReference type="RuleBase" id="RU000363"/>
    </source>
</evidence>
<evidence type="ECO:0000256" key="4">
    <source>
        <dbReference type="SAM" id="MobiDB-lite"/>
    </source>
</evidence>
<dbReference type="PROSITE" id="PS00061">
    <property type="entry name" value="ADH_SHORT"/>
    <property type="match status" value="1"/>
</dbReference>
<protein>
    <submittedName>
        <fullName evidence="5">SDR family oxidoreductase</fullName>
    </submittedName>
</protein>
<dbReference type="Pfam" id="PF00106">
    <property type="entry name" value="adh_short"/>
    <property type="match status" value="1"/>
</dbReference>
<name>A0ABT6WKG4_9ACTN</name>
<comment type="similarity">
    <text evidence="1 3">Belongs to the short-chain dehydrogenases/reductases (SDR) family.</text>
</comment>
<evidence type="ECO:0000313" key="5">
    <source>
        <dbReference type="EMBL" id="MDI6100227.1"/>
    </source>
</evidence>
<accession>A0ABT6WKG4</accession>
<dbReference type="Gene3D" id="3.40.50.720">
    <property type="entry name" value="NAD(P)-binding Rossmann-like Domain"/>
    <property type="match status" value="1"/>
</dbReference>
<sequence length="441" mass="45347">MPKPVSEQVVVITGASSGIGRATALAFASRGAKVVCAARGAHALEALAAQISAAGGTAIAVPVDVTDPAAVQSLADAAEQRFGRIDTWVNNAAVGVWGRIEDISGAEFDRVMRVNFLGQVHGAHAAVPALRRAGGGVLIGVASLEAARAIPLHGPYTASKFAVRAFHDTLRIELAQERAPITVTTILPASVDTPFFDHVRNRLGSRAKPPPPVYAPELVADTIVYAACHSRREIPVGGAAAALMLVQRLSPSLADAVLSLRPVGVGIQRTGLPDDGTDNVDAPRAGQGRVRGSHAGRVRRRSPFTTLIGRRPRVGDVLLRLRPVPGPLRAAALARTGWGLALLAAPEVLARIGQRPPAGPAALAVARVLGARQLAQAVVTTARPSAAVAAASAAVDTLHAATDVGLAAVSPRWRSVALVDAAVASGLAACGWIAHRRSRAS</sequence>
<evidence type="ECO:0000256" key="2">
    <source>
        <dbReference type="ARBA" id="ARBA00023002"/>
    </source>
</evidence>
<dbReference type="PANTHER" id="PTHR44196">
    <property type="entry name" value="DEHYDROGENASE/REDUCTASE SDR FAMILY MEMBER 7B"/>
    <property type="match status" value="1"/>
</dbReference>
<dbReference type="PANTHER" id="PTHR44196:SF1">
    <property type="entry name" value="DEHYDROGENASE_REDUCTASE SDR FAMILY MEMBER 7B"/>
    <property type="match status" value="1"/>
</dbReference>
<evidence type="ECO:0000313" key="6">
    <source>
        <dbReference type="Proteomes" id="UP001241758"/>
    </source>
</evidence>
<organism evidence="5 6">
    <name type="scientific">Actinoplanes sandaracinus</name>
    <dbReference type="NCBI Taxonomy" id="3045177"/>
    <lineage>
        <taxon>Bacteria</taxon>
        <taxon>Bacillati</taxon>
        <taxon>Actinomycetota</taxon>
        <taxon>Actinomycetes</taxon>
        <taxon>Micromonosporales</taxon>
        <taxon>Micromonosporaceae</taxon>
        <taxon>Actinoplanes</taxon>
    </lineage>
</organism>
<dbReference type="EMBL" id="JASCTH010000010">
    <property type="protein sequence ID" value="MDI6100227.1"/>
    <property type="molecule type" value="Genomic_DNA"/>
</dbReference>
<dbReference type="NCBIfam" id="NF005495">
    <property type="entry name" value="PRK07109.1"/>
    <property type="match status" value="1"/>
</dbReference>
<feature type="region of interest" description="Disordered" evidence="4">
    <location>
        <begin position="271"/>
        <end position="296"/>
    </location>
</feature>
<dbReference type="InterPro" id="IPR002347">
    <property type="entry name" value="SDR_fam"/>
</dbReference>
<dbReference type="InterPro" id="IPR020904">
    <property type="entry name" value="Sc_DH/Rdtase_CS"/>
</dbReference>
<evidence type="ECO:0000256" key="1">
    <source>
        <dbReference type="ARBA" id="ARBA00006484"/>
    </source>
</evidence>
<keyword evidence="6" id="KW-1185">Reference proteome</keyword>
<keyword evidence="2" id="KW-0560">Oxidoreductase</keyword>
<reference evidence="5 6" key="1">
    <citation type="submission" date="2023-05" db="EMBL/GenBank/DDBJ databases">
        <title>Actinoplanes sp. NEAU-A12 genome sequencing.</title>
        <authorList>
            <person name="Wang Z.-S."/>
        </authorList>
    </citation>
    <scope>NUCLEOTIDE SEQUENCE [LARGE SCALE GENOMIC DNA]</scope>
    <source>
        <strain evidence="5 6">NEAU-A12</strain>
    </source>
</reference>
<proteinExistence type="inferred from homology"/>